<feature type="compositionally biased region" description="Basic and acidic residues" evidence="1">
    <location>
        <begin position="47"/>
        <end position="58"/>
    </location>
</feature>
<evidence type="ECO:0000313" key="2">
    <source>
        <dbReference type="EMBL" id="CAB9508949.1"/>
    </source>
</evidence>
<evidence type="ECO:0000256" key="1">
    <source>
        <dbReference type="SAM" id="MobiDB-lite"/>
    </source>
</evidence>
<sequence length="275" mass="31537">MFIPAAAPLGADKEVTDNNEAVRAMKTIMELSALLGGGSLVSPSNETSKRESVDRDSVRTWSIRQKLNHPSKAMLARPKECPPYSDPSSVAILEPSSLEYELEDEAQMYALDNDNCSFDIKSEEPKVRFQNTVSVVEIPSHRDMDNETIARIWTGVDEVQENAMRNSFEYHADGKDWRNVTEEQGMVFDMETGEYVHPATWEEIQAERQHQAALDEEWQRFAAMEEVARQKRLRQEKARETHRQNKRRQRQQRVAANQRTVLRSHGASLTRFADS</sequence>
<feature type="region of interest" description="Disordered" evidence="1">
    <location>
        <begin position="39"/>
        <end position="58"/>
    </location>
</feature>
<reference evidence="2" key="1">
    <citation type="submission" date="2020-06" db="EMBL/GenBank/DDBJ databases">
        <authorList>
            <consortium name="Plant Systems Biology data submission"/>
        </authorList>
    </citation>
    <scope>NUCLEOTIDE SEQUENCE</scope>
    <source>
        <strain evidence="2">D6</strain>
    </source>
</reference>
<name>A0A9N8DXH5_9STRA</name>
<accession>A0A9N8DXH5</accession>
<dbReference type="AlphaFoldDB" id="A0A9N8DXH5"/>
<proteinExistence type="predicted"/>
<comment type="caution">
    <text evidence="2">The sequence shown here is derived from an EMBL/GenBank/DDBJ whole genome shotgun (WGS) entry which is preliminary data.</text>
</comment>
<dbReference type="OrthoDB" id="52797at2759"/>
<gene>
    <name evidence="2" type="ORF">SEMRO_368_G127950.1</name>
</gene>
<keyword evidence="3" id="KW-1185">Reference proteome</keyword>
<feature type="region of interest" description="Disordered" evidence="1">
    <location>
        <begin position="232"/>
        <end position="275"/>
    </location>
</feature>
<dbReference type="Proteomes" id="UP001153069">
    <property type="component" value="Unassembled WGS sequence"/>
</dbReference>
<feature type="compositionally biased region" description="Basic and acidic residues" evidence="1">
    <location>
        <begin position="232"/>
        <end position="243"/>
    </location>
</feature>
<dbReference type="EMBL" id="CAICTM010000367">
    <property type="protein sequence ID" value="CAB9508949.1"/>
    <property type="molecule type" value="Genomic_DNA"/>
</dbReference>
<evidence type="ECO:0000313" key="3">
    <source>
        <dbReference type="Proteomes" id="UP001153069"/>
    </source>
</evidence>
<organism evidence="2 3">
    <name type="scientific">Seminavis robusta</name>
    <dbReference type="NCBI Taxonomy" id="568900"/>
    <lineage>
        <taxon>Eukaryota</taxon>
        <taxon>Sar</taxon>
        <taxon>Stramenopiles</taxon>
        <taxon>Ochrophyta</taxon>
        <taxon>Bacillariophyta</taxon>
        <taxon>Bacillariophyceae</taxon>
        <taxon>Bacillariophycidae</taxon>
        <taxon>Naviculales</taxon>
        <taxon>Naviculaceae</taxon>
        <taxon>Seminavis</taxon>
    </lineage>
</organism>
<protein>
    <submittedName>
        <fullName evidence="2">Uncharacterized protein</fullName>
    </submittedName>
</protein>